<evidence type="ECO:0000313" key="2">
    <source>
        <dbReference type="EMBL" id="SFD07584.1"/>
    </source>
</evidence>
<feature type="compositionally biased region" description="Basic and acidic residues" evidence="1">
    <location>
        <begin position="53"/>
        <end position="63"/>
    </location>
</feature>
<organism evidence="2 3">
    <name type="scientific">Streptomyces aidingensis</name>
    <dbReference type="NCBI Taxonomy" id="910347"/>
    <lineage>
        <taxon>Bacteria</taxon>
        <taxon>Bacillati</taxon>
        <taxon>Actinomycetota</taxon>
        <taxon>Actinomycetes</taxon>
        <taxon>Kitasatosporales</taxon>
        <taxon>Streptomycetaceae</taxon>
        <taxon>Streptomyces</taxon>
    </lineage>
</organism>
<dbReference type="RefSeq" id="WP_093839739.1">
    <property type="nucleotide sequence ID" value="NZ_FOLM01000009.1"/>
</dbReference>
<feature type="compositionally biased region" description="Basic residues" evidence="1">
    <location>
        <begin position="64"/>
        <end position="77"/>
    </location>
</feature>
<evidence type="ECO:0000256" key="1">
    <source>
        <dbReference type="SAM" id="MobiDB-lite"/>
    </source>
</evidence>
<dbReference type="AlphaFoldDB" id="A0A1I1PCF5"/>
<proteinExistence type="predicted"/>
<gene>
    <name evidence="2" type="ORF">SAMN05421773_109108</name>
</gene>
<keyword evidence="3" id="KW-1185">Reference proteome</keyword>
<dbReference type="EMBL" id="FOLM01000009">
    <property type="protein sequence ID" value="SFD07584.1"/>
    <property type="molecule type" value="Genomic_DNA"/>
</dbReference>
<dbReference type="Proteomes" id="UP000199207">
    <property type="component" value="Unassembled WGS sequence"/>
</dbReference>
<feature type="region of interest" description="Disordered" evidence="1">
    <location>
        <begin position="14"/>
        <end position="77"/>
    </location>
</feature>
<evidence type="ECO:0000313" key="3">
    <source>
        <dbReference type="Proteomes" id="UP000199207"/>
    </source>
</evidence>
<protein>
    <submittedName>
        <fullName evidence="2">Uncharacterized protein</fullName>
    </submittedName>
</protein>
<accession>A0A1I1PCF5</accession>
<feature type="compositionally biased region" description="Low complexity" evidence="1">
    <location>
        <begin position="37"/>
        <end position="52"/>
    </location>
</feature>
<name>A0A1I1PCF5_9ACTN</name>
<reference evidence="2 3" key="1">
    <citation type="submission" date="2016-10" db="EMBL/GenBank/DDBJ databases">
        <authorList>
            <person name="de Groot N.N."/>
        </authorList>
    </citation>
    <scope>NUCLEOTIDE SEQUENCE [LARGE SCALE GENOMIC DNA]</scope>
    <source>
        <strain evidence="2 3">CGMCC 4.5739</strain>
    </source>
</reference>
<sequence>MIDQHLVLARYLAGAPTETDRGIGAPPAVPGHEADRLASLARSEARGAAAEPAEARRDAEPPARGRRLRLRRTAPAT</sequence>